<dbReference type="PROSITE" id="PS51257">
    <property type="entry name" value="PROKAR_LIPOPROTEIN"/>
    <property type="match status" value="1"/>
</dbReference>
<dbReference type="Proteomes" id="UP000183760">
    <property type="component" value="Unassembled WGS sequence"/>
</dbReference>
<keyword evidence="4" id="KW-1185">Reference proteome</keyword>
<protein>
    <recommendedName>
        <fullName evidence="6">Lipoprotein</fullName>
    </recommendedName>
</protein>
<proteinExistence type="predicted"/>
<feature type="chain" id="PRO_5022756116" description="Lipoprotein" evidence="1">
    <location>
        <begin position="28"/>
        <end position="331"/>
    </location>
</feature>
<dbReference type="EMBL" id="FOIB01000007">
    <property type="protein sequence ID" value="SEU26958.1"/>
    <property type="molecule type" value="Genomic_DNA"/>
</dbReference>
<organism evidence="2 5">
    <name type="scientific">Myxococcus fulvus</name>
    <dbReference type="NCBI Taxonomy" id="33"/>
    <lineage>
        <taxon>Bacteria</taxon>
        <taxon>Pseudomonadati</taxon>
        <taxon>Myxococcota</taxon>
        <taxon>Myxococcia</taxon>
        <taxon>Myxococcales</taxon>
        <taxon>Cystobacterineae</taxon>
        <taxon>Myxococcaceae</taxon>
        <taxon>Myxococcus</taxon>
    </lineage>
</organism>
<dbReference type="AlphaFoldDB" id="A0A511TDE8"/>
<name>A0A511TDE8_MYXFU</name>
<reference evidence="2 5" key="2">
    <citation type="submission" date="2019-07" db="EMBL/GenBank/DDBJ databases">
        <title>Whole genome shotgun sequence of Myxococcus fulvus NBRC 100333.</title>
        <authorList>
            <person name="Hosoyama A."/>
            <person name="Uohara A."/>
            <person name="Ohji S."/>
            <person name="Ichikawa N."/>
        </authorList>
    </citation>
    <scope>NUCLEOTIDE SEQUENCE [LARGE SCALE GENOMIC DNA]</scope>
    <source>
        <strain evidence="2 5">NBRC 100333</strain>
    </source>
</reference>
<feature type="signal peptide" evidence="1">
    <location>
        <begin position="1"/>
        <end position="27"/>
    </location>
</feature>
<evidence type="ECO:0000313" key="5">
    <source>
        <dbReference type="Proteomes" id="UP000321514"/>
    </source>
</evidence>
<evidence type="ECO:0000313" key="2">
    <source>
        <dbReference type="EMBL" id="GEN12194.1"/>
    </source>
</evidence>
<evidence type="ECO:0008006" key="6">
    <source>
        <dbReference type="Google" id="ProtNLM"/>
    </source>
</evidence>
<accession>A0A511TDE8</accession>
<dbReference type="EMBL" id="BJXR01000059">
    <property type="protein sequence ID" value="GEN12194.1"/>
    <property type="molecule type" value="Genomic_DNA"/>
</dbReference>
<dbReference type="OrthoDB" id="5379509at2"/>
<reference evidence="3 4" key="1">
    <citation type="submission" date="2016-10" db="EMBL/GenBank/DDBJ databases">
        <authorList>
            <person name="Varghese N."/>
            <person name="Submissions S."/>
        </authorList>
    </citation>
    <scope>NUCLEOTIDE SEQUENCE [LARGE SCALE GENOMIC DNA]</scope>
    <source>
        <strain evidence="3 4">DSM 16525</strain>
    </source>
</reference>
<dbReference type="Proteomes" id="UP000321514">
    <property type="component" value="Unassembled WGS sequence"/>
</dbReference>
<keyword evidence="1" id="KW-0732">Signal</keyword>
<evidence type="ECO:0000313" key="3">
    <source>
        <dbReference type="EMBL" id="SEU26958.1"/>
    </source>
</evidence>
<dbReference type="STRING" id="1334629.MFUL124B02_21185"/>
<dbReference type="RefSeq" id="WP_074957024.1">
    <property type="nucleotide sequence ID" value="NZ_BJXR01000059.1"/>
</dbReference>
<comment type="caution">
    <text evidence="2">The sequence shown here is derived from an EMBL/GenBank/DDBJ whole genome shotgun (WGS) entry which is preliminary data.</text>
</comment>
<evidence type="ECO:0000313" key="4">
    <source>
        <dbReference type="Proteomes" id="UP000183760"/>
    </source>
</evidence>
<gene>
    <name evidence="2" type="ORF">MFU01_72310</name>
    <name evidence="3" type="ORF">SAMN05443572_107353</name>
</gene>
<evidence type="ECO:0000256" key="1">
    <source>
        <dbReference type="SAM" id="SignalP"/>
    </source>
</evidence>
<sequence>MTTRLKRGFWKWSLLALALTGCGGVMGDEAEDEALLTLEGTLRASSTFDLGNSDRIRASLLWDVWPKVVVDCMVNRTYPEGIARCQRLAPKSSYHHPDADVRVNGHFPNTFSMSLNRLPDPAALIGEEGSKLGMAYVMAYVDGNGNGTLDRVSNEATSSPDIIVGFQSGFSMEATEQSFILYREGALHPLYRINFPNCAEIPQGYSVVTLHYTESGEECSVKTRRVDLDMDLEANQAFQQLACQEPNAQVLLDTVRASTVGPPPVGSTQRCGTFIYSISRNDQVLYVNPHPERFCSVANTEVYMLKDYWDGTWDDRASPPSWWPCPVVTTP</sequence>